<dbReference type="InterPro" id="IPR010982">
    <property type="entry name" value="Lambda_DNA-bd_dom_sf"/>
</dbReference>
<proteinExistence type="predicted"/>
<dbReference type="PANTHER" id="PTHR40661:SF3">
    <property type="entry name" value="FELS-1 PROPHAGE TRANSCRIPTIONAL REGULATOR"/>
    <property type="match status" value="1"/>
</dbReference>
<evidence type="ECO:0000256" key="3">
    <source>
        <dbReference type="ARBA" id="ARBA00023163"/>
    </source>
</evidence>
<name>A0A9J7BHH6_9BACT</name>
<keyword evidence="3" id="KW-0804">Transcription</keyword>
<gene>
    <name evidence="5" type="ORF">MOP44_14930</name>
</gene>
<dbReference type="InterPro" id="IPR001387">
    <property type="entry name" value="Cro/C1-type_HTH"/>
</dbReference>
<dbReference type="InterPro" id="IPR015927">
    <property type="entry name" value="Peptidase_S24_S26A/B/C"/>
</dbReference>
<keyword evidence="2" id="KW-0238">DNA-binding</keyword>
<dbReference type="Gene3D" id="2.10.109.10">
    <property type="entry name" value="Umud Fragment, subunit A"/>
    <property type="match status" value="1"/>
</dbReference>
<organism evidence="5 6">
    <name type="scientific">Occallatibacter riparius</name>
    <dbReference type="NCBI Taxonomy" id="1002689"/>
    <lineage>
        <taxon>Bacteria</taxon>
        <taxon>Pseudomonadati</taxon>
        <taxon>Acidobacteriota</taxon>
        <taxon>Terriglobia</taxon>
        <taxon>Terriglobales</taxon>
        <taxon>Acidobacteriaceae</taxon>
        <taxon>Occallatibacter</taxon>
    </lineage>
</organism>
<dbReference type="Pfam" id="PF01381">
    <property type="entry name" value="HTH_3"/>
    <property type="match status" value="1"/>
</dbReference>
<dbReference type="InterPro" id="IPR036286">
    <property type="entry name" value="LexA/Signal_pep-like_sf"/>
</dbReference>
<dbReference type="CDD" id="cd06529">
    <property type="entry name" value="S24_LexA-like"/>
    <property type="match status" value="1"/>
</dbReference>
<protein>
    <submittedName>
        <fullName evidence="5">XRE family transcriptional regulator</fullName>
    </submittedName>
</protein>
<accession>A0A9J7BHH6</accession>
<dbReference type="PROSITE" id="PS50943">
    <property type="entry name" value="HTH_CROC1"/>
    <property type="match status" value="1"/>
</dbReference>
<evidence type="ECO:0000256" key="1">
    <source>
        <dbReference type="ARBA" id="ARBA00023015"/>
    </source>
</evidence>
<dbReference type="AlphaFoldDB" id="A0A9J7BHH6"/>
<dbReference type="CDD" id="cd00093">
    <property type="entry name" value="HTH_XRE"/>
    <property type="match status" value="1"/>
</dbReference>
<evidence type="ECO:0000313" key="5">
    <source>
        <dbReference type="EMBL" id="UWZ81875.1"/>
    </source>
</evidence>
<dbReference type="Pfam" id="PF00717">
    <property type="entry name" value="Peptidase_S24"/>
    <property type="match status" value="1"/>
</dbReference>
<dbReference type="Proteomes" id="UP001059380">
    <property type="component" value="Chromosome"/>
</dbReference>
<dbReference type="GO" id="GO:0003677">
    <property type="term" value="F:DNA binding"/>
    <property type="evidence" value="ECO:0007669"/>
    <property type="project" value="UniProtKB-KW"/>
</dbReference>
<dbReference type="InterPro" id="IPR039418">
    <property type="entry name" value="LexA-like"/>
</dbReference>
<dbReference type="EMBL" id="CP093313">
    <property type="protein sequence ID" value="UWZ81875.1"/>
    <property type="molecule type" value="Genomic_DNA"/>
</dbReference>
<sequence>MKPEYSITAQPSLVPEWADRILRLISDLKITQARLAERLGVSPATVSRWIQGKHEPTAEGYVALGNLAPRPDAVYFWERAGMDVANLPDTSLHRVASSLRVNLDELNVVAGKRVSKELTAASGAVAIPLLHASAYGDPIPPGENVSLAEVEVEELILAPLAWCPNPEHMIGMHLQGDSMMPVVPPGSILFVDTSATDRDQLDKKLVVVSHRDLGFKVARLQRLEGTDLLISANHRYLPLDVSNASKWKVFGQILWWVSRDTVPAA</sequence>
<reference evidence="5" key="1">
    <citation type="submission" date="2021-04" db="EMBL/GenBank/DDBJ databases">
        <title>Phylogenetic analysis of Acidobacteriaceae.</title>
        <authorList>
            <person name="Qiu L."/>
            <person name="Zhang Q."/>
        </authorList>
    </citation>
    <scope>NUCLEOTIDE SEQUENCE</scope>
    <source>
        <strain evidence="5">DSM 25168</strain>
    </source>
</reference>
<evidence type="ECO:0000256" key="2">
    <source>
        <dbReference type="ARBA" id="ARBA00023125"/>
    </source>
</evidence>
<dbReference type="RefSeq" id="WP_260790826.1">
    <property type="nucleotide sequence ID" value="NZ_CP093313.1"/>
</dbReference>
<keyword evidence="6" id="KW-1185">Reference proteome</keyword>
<dbReference type="PANTHER" id="PTHR40661">
    <property type="match status" value="1"/>
</dbReference>
<dbReference type="SUPFAM" id="SSF47413">
    <property type="entry name" value="lambda repressor-like DNA-binding domains"/>
    <property type="match status" value="1"/>
</dbReference>
<dbReference type="SUPFAM" id="SSF51306">
    <property type="entry name" value="LexA/Signal peptidase"/>
    <property type="match status" value="1"/>
</dbReference>
<dbReference type="KEGG" id="orp:MOP44_14930"/>
<evidence type="ECO:0000313" key="6">
    <source>
        <dbReference type="Proteomes" id="UP001059380"/>
    </source>
</evidence>
<feature type="domain" description="HTH cro/C1-type" evidence="4">
    <location>
        <begin position="21"/>
        <end position="59"/>
    </location>
</feature>
<evidence type="ECO:0000259" key="4">
    <source>
        <dbReference type="PROSITE" id="PS50943"/>
    </source>
</evidence>
<keyword evidence="1" id="KW-0805">Transcription regulation</keyword>
<dbReference type="SMART" id="SM00530">
    <property type="entry name" value="HTH_XRE"/>
    <property type="match status" value="1"/>
</dbReference>
<dbReference type="Gene3D" id="1.10.260.40">
    <property type="entry name" value="lambda repressor-like DNA-binding domains"/>
    <property type="match status" value="1"/>
</dbReference>